<name>A0A174CQE1_9FIRM</name>
<accession>A0A174CQE1</accession>
<dbReference type="AlphaFoldDB" id="A0A174CQE1"/>
<organism evidence="4 5">
    <name type="scientific">[Ruminococcus] torques</name>
    <dbReference type="NCBI Taxonomy" id="33039"/>
    <lineage>
        <taxon>Bacteria</taxon>
        <taxon>Bacillati</taxon>
        <taxon>Bacillota</taxon>
        <taxon>Clostridia</taxon>
        <taxon>Lachnospirales</taxon>
        <taxon>Lachnospiraceae</taxon>
        <taxon>Mediterraneibacter</taxon>
    </lineage>
</organism>
<dbReference type="Pfam" id="PF16555">
    <property type="entry name" value="GramPos_pilinD1"/>
    <property type="match status" value="1"/>
</dbReference>
<evidence type="ECO:0000313" key="5">
    <source>
        <dbReference type="Proteomes" id="UP000095787"/>
    </source>
</evidence>
<feature type="domain" description="Gram-positive pilin subunit D1 N-terminal" evidence="3">
    <location>
        <begin position="42"/>
        <end position="156"/>
    </location>
</feature>
<feature type="signal peptide" evidence="2">
    <location>
        <begin position="1"/>
        <end position="28"/>
    </location>
</feature>
<dbReference type="InterPro" id="IPR013783">
    <property type="entry name" value="Ig-like_fold"/>
</dbReference>
<dbReference type="Proteomes" id="UP000095787">
    <property type="component" value="Unassembled WGS sequence"/>
</dbReference>
<feature type="compositionally biased region" description="Basic and acidic residues" evidence="1">
    <location>
        <begin position="166"/>
        <end position="176"/>
    </location>
</feature>
<evidence type="ECO:0000259" key="3">
    <source>
        <dbReference type="Pfam" id="PF16555"/>
    </source>
</evidence>
<feature type="region of interest" description="Disordered" evidence="1">
    <location>
        <begin position="166"/>
        <end position="194"/>
    </location>
</feature>
<feature type="chain" id="PRO_5043769475" description="Gram-positive pilin subunit D1 N-terminal domain-containing protein" evidence="2">
    <location>
        <begin position="29"/>
        <end position="234"/>
    </location>
</feature>
<dbReference type="EMBL" id="CYZO01000021">
    <property type="protein sequence ID" value="CUO13915.1"/>
    <property type="molecule type" value="Genomic_DNA"/>
</dbReference>
<reference evidence="4 5" key="1">
    <citation type="submission" date="2015-09" db="EMBL/GenBank/DDBJ databases">
        <authorList>
            <consortium name="Pathogen Informatics"/>
        </authorList>
    </citation>
    <scope>NUCLEOTIDE SEQUENCE [LARGE SCALE GENOMIC DNA]</scope>
    <source>
        <strain evidence="4 5">2789STDY5834841</strain>
    </source>
</reference>
<sequence length="234" mass="26782">MKNKRINLLLILCFSLIFFITSFDCAYAAEENGSLNIILTYERQAIDGAEFSVYQVAKWNEKESRHTVKAPFRWNGDFVNIKTADDQLKLSLYFEKQSRNIKEMMKGETGDDGTAKFTDLKDGIYLVVQTGSSGKAKDFTNVQPFLVIIPQFENGIQNRVVNAKPKTEIQRKEKPEIPPQTPPDLSPKKRPQTGDITNMFRWNGVLMLSSGMLLLFFRIRQKSKIGEESVDEKE</sequence>
<proteinExistence type="predicted"/>
<dbReference type="InterPro" id="IPR032364">
    <property type="entry name" value="GramPos_pilinD1_N"/>
</dbReference>
<keyword evidence="2" id="KW-0732">Signal</keyword>
<evidence type="ECO:0000256" key="1">
    <source>
        <dbReference type="SAM" id="MobiDB-lite"/>
    </source>
</evidence>
<gene>
    <name evidence="4" type="ORF">ERS852456_01709</name>
</gene>
<evidence type="ECO:0000256" key="2">
    <source>
        <dbReference type="SAM" id="SignalP"/>
    </source>
</evidence>
<evidence type="ECO:0000313" key="4">
    <source>
        <dbReference type="EMBL" id="CUO13915.1"/>
    </source>
</evidence>
<dbReference type="Gene3D" id="2.60.40.10">
    <property type="entry name" value="Immunoglobulins"/>
    <property type="match status" value="1"/>
</dbReference>
<protein>
    <recommendedName>
        <fullName evidence="3">Gram-positive pilin subunit D1 N-terminal domain-containing protein</fullName>
    </recommendedName>
</protein>